<dbReference type="Pfam" id="PF07714">
    <property type="entry name" value="PK_Tyr_Ser-Thr"/>
    <property type="match status" value="1"/>
</dbReference>
<protein>
    <submittedName>
        <fullName evidence="7">TKL protein kinase</fullName>
    </submittedName>
</protein>
<dbReference type="InterPro" id="IPR001245">
    <property type="entry name" value="Ser-Thr/Tyr_kinase_cat_dom"/>
</dbReference>
<keyword evidence="8" id="KW-1185">Reference proteome</keyword>
<evidence type="ECO:0000313" key="7">
    <source>
        <dbReference type="EMBL" id="EGD75826.1"/>
    </source>
</evidence>
<dbReference type="InterPro" id="IPR011009">
    <property type="entry name" value="Kinase-like_dom_sf"/>
</dbReference>
<dbReference type="AlphaFoldDB" id="F2UGS6"/>
<dbReference type="InterPro" id="IPR051681">
    <property type="entry name" value="Ser/Thr_Kinases-Pseudokinases"/>
</dbReference>
<dbReference type="GO" id="GO:0004674">
    <property type="term" value="F:protein serine/threonine kinase activity"/>
    <property type="evidence" value="ECO:0007669"/>
    <property type="project" value="TreeGrafter"/>
</dbReference>
<dbReference type="SUPFAM" id="SSF56112">
    <property type="entry name" value="Protein kinase-like (PK-like)"/>
    <property type="match status" value="1"/>
</dbReference>
<dbReference type="EMBL" id="GL832973">
    <property type="protein sequence ID" value="EGD75826.1"/>
    <property type="molecule type" value="Genomic_DNA"/>
</dbReference>
<dbReference type="InterPro" id="IPR000719">
    <property type="entry name" value="Prot_kinase_dom"/>
</dbReference>
<sequence length="883" mass="96916">MRNYNFVAAWNVDAYIDALAVALKSNHRLQTLDLSRVWMTADHAITIANALDPHRNITVKFRDRDEDARHAFDKRMSERRQQNTPQPSHPKYDAVAPPSSPGSSSKPSSEIAALKKKLQEKDAELSAVQQANAKLKQAKNALQKKNGSLSKQTASLQQKNTKLHQQVSSLQQNLQSVQQQLASKTSSLNDADARIAELEQQVTALSESLSNSEDIVKNFESHSQQLAQENAFFKTRVELKDNWEEQLEGVLNLNIPSSRFVGKVRVFDINGKQVGGAFGSLFKAELAGQPVALKQTPVQNRPRLPEIIACVAGSEDIPDHLKQLRREALILLSLRHPNIVHFLGLTHDEQSQTLAFVLSWAENGSLYDLLHVKKQPLDGPTRLRIAFEVACAMAFLHAHNVVHRDLKSPNVLLDASLSAKVTDFGLSTFKSADKSVLTHGGGTPLWASPEQLLEGQELRMDTDVFSFAVLVWELFLNIKPWHHGKYAALGGANISTIARAYEKGRYLPLDVEVDGRRLSDAVQQVLGQCFDVSGNRPSFVQLQGTLGGQYTAAKEQHAVDMEQQHEQLHGPANAAWKWQPDVLEPLQSFMVTHPTRASVRIAAVGAAHDKGIAIAKQMITEAGGRSSDEATAAPLQPFGKAVTGVVVVQCSQKNAAFNGAVHRNQTRYLGHMSSANHPFHPKYKIDTATGAPTNAEEAAVLAQVTLHPAGASSYKVLDQAMMQPDVHLRLQRVFHGVPSFKVAMSILGGDFAQLQKTDNGWYGAGFYFTHDLDYALEYTKKCKDVPPELQHLNLPAGKQFRVVLVCDVQYGNPYPVPDAVTFNGKPLVGGHDAHVAVVDFSTGSKADAFPLAPTEWASKRTAAEIVINDPSCVLVRGILVFEA</sequence>
<proteinExistence type="predicted"/>
<dbReference type="KEGG" id="sre:PTSG_07945"/>
<evidence type="ECO:0000256" key="3">
    <source>
        <dbReference type="ARBA" id="ARBA00022777"/>
    </source>
</evidence>
<dbReference type="eggNOG" id="KOG0192">
    <property type="taxonomic scope" value="Eukaryota"/>
</dbReference>
<feature type="region of interest" description="Disordered" evidence="5">
    <location>
        <begin position="73"/>
        <end position="112"/>
    </location>
</feature>
<dbReference type="GeneID" id="16072307"/>
<dbReference type="RefSeq" id="XP_004991747.1">
    <property type="nucleotide sequence ID" value="XM_004991690.1"/>
</dbReference>
<feature type="domain" description="Protein kinase" evidence="6">
    <location>
        <begin position="267"/>
        <end position="546"/>
    </location>
</feature>
<feature type="region of interest" description="Disordered" evidence="5">
    <location>
        <begin position="137"/>
        <end position="163"/>
    </location>
</feature>
<accession>F2UGS6</accession>
<gene>
    <name evidence="7" type="ORF">PTSG_07945</name>
</gene>
<evidence type="ECO:0000259" key="6">
    <source>
        <dbReference type="PROSITE" id="PS50011"/>
    </source>
</evidence>
<evidence type="ECO:0000313" key="8">
    <source>
        <dbReference type="Proteomes" id="UP000007799"/>
    </source>
</evidence>
<dbReference type="PROSITE" id="PS00108">
    <property type="entry name" value="PROTEIN_KINASE_ST"/>
    <property type="match status" value="1"/>
</dbReference>
<dbReference type="GO" id="GO:0005524">
    <property type="term" value="F:ATP binding"/>
    <property type="evidence" value="ECO:0007669"/>
    <property type="project" value="UniProtKB-KW"/>
</dbReference>
<dbReference type="Gene3D" id="3.90.228.10">
    <property type="match status" value="1"/>
</dbReference>
<feature type="compositionally biased region" description="Low complexity" evidence="5">
    <location>
        <begin position="137"/>
        <end position="146"/>
    </location>
</feature>
<dbReference type="Gene3D" id="1.10.510.10">
    <property type="entry name" value="Transferase(Phosphotransferase) domain 1"/>
    <property type="match status" value="1"/>
</dbReference>
<reference evidence="7" key="1">
    <citation type="submission" date="2009-08" db="EMBL/GenBank/DDBJ databases">
        <title>Annotation of Salpingoeca rosetta.</title>
        <authorList>
            <consortium name="The Broad Institute Genome Sequencing Platform"/>
            <person name="Russ C."/>
            <person name="Cuomo C."/>
            <person name="Burger G."/>
            <person name="Gray M.W."/>
            <person name="Holland P.W.H."/>
            <person name="King N."/>
            <person name="Lang F.B.F."/>
            <person name="Roger A.J."/>
            <person name="Ruiz-Trillo I."/>
            <person name="Young S.K."/>
            <person name="Zeng Q."/>
            <person name="Gargeya S."/>
            <person name="Alvarado L."/>
            <person name="Berlin A."/>
            <person name="Chapman S.B."/>
            <person name="Chen Z."/>
            <person name="Freedman E."/>
            <person name="Gellesch M."/>
            <person name="Goldberg J."/>
            <person name="Griggs A."/>
            <person name="Gujja S."/>
            <person name="Heilman E."/>
            <person name="Heiman D."/>
            <person name="Howarth C."/>
            <person name="Mehta T."/>
            <person name="Neiman D."/>
            <person name="Pearson M."/>
            <person name="Roberts A."/>
            <person name="Saif S."/>
            <person name="Shea T."/>
            <person name="Shenoy N."/>
            <person name="Sisk P."/>
            <person name="Stolte C."/>
            <person name="Sykes S."/>
            <person name="White J."/>
            <person name="Yandava C."/>
            <person name="Haas B."/>
            <person name="Nusbaum C."/>
            <person name="Birren B."/>
        </authorList>
    </citation>
    <scope>NUCLEOTIDE SEQUENCE [LARGE SCALE GENOMIC DNA]</scope>
    <source>
        <strain evidence="7">ATCC 50818</strain>
    </source>
</reference>
<evidence type="ECO:0000256" key="2">
    <source>
        <dbReference type="ARBA" id="ARBA00022741"/>
    </source>
</evidence>
<keyword evidence="1" id="KW-0808">Transferase</keyword>
<keyword evidence="3 7" id="KW-0418">Kinase</keyword>
<evidence type="ECO:0000256" key="4">
    <source>
        <dbReference type="ARBA" id="ARBA00022840"/>
    </source>
</evidence>
<dbReference type="PANTHER" id="PTHR44329:SF288">
    <property type="entry name" value="MITOGEN-ACTIVATED PROTEIN KINASE KINASE KINASE 20"/>
    <property type="match status" value="1"/>
</dbReference>
<evidence type="ECO:0000256" key="5">
    <source>
        <dbReference type="SAM" id="MobiDB-lite"/>
    </source>
</evidence>
<keyword evidence="2" id="KW-0547">Nucleotide-binding</keyword>
<organism evidence="8">
    <name type="scientific">Salpingoeca rosetta (strain ATCC 50818 / BSB-021)</name>
    <dbReference type="NCBI Taxonomy" id="946362"/>
    <lineage>
        <taxon>Eukaryota</taxon>
        <taxon>Choanoflagellata</taxon>
        <taxon>Craspedida</taxon>
        <taxon>Salpingoecidae</taxon>
        <taxon>Salpingoeca</taxon>
    </lineage>
</organism>
<dbReference type="SUPFAM" id="SSF56399">
    <property type="entry name" value="ADP-ribosylation"/>
    <property type="match status" value="1"/>
</dbReference>
<name>F2UGS6_SALR5</name>
<evidence type="ECO:0000256" key="1">
    <source>
        <dbReference type="ARBA" id="ARBA00022679"/>
    </source>
</evidence>
<keyword evidence="4" id="KW-0067">ATP-binding</keyword>
<dbReference type="Gene3D" id="1.20.5.340">
    <property type="match status" value="1"/>
</dbReference>
<dbReference type="SUPFAM" id="SSF57997">
    <property type="entry name" value="Tropomyosin"/>
    <property type="match status" value="1"/>
</dbReference>
<dbReference type="InParanoid" id="F2UGS6"/>
<dbReference type="SMART" id="SM00220">
    <property type="entry name" value="S_TKc"/>
    <property type="match status" value="1"/>
</dbReference>
<dbReference type="OrthoDB" id="346907at2759"/>
<dbReference type="PROSITE" id="PS50011">
    <property type="entry name" value="PROTEIN_KINASE_DOM"/>
    <property type="match status" value="1"/>
</dbReference>
<feature type="compositionally biased region" description="Polar residues" evidence="5">
    <location>
        <begin position="147"/>
        <end position="163"/>
    </location>
</feature>
<dbReference type="Proteomes" id="UP000007799">
    <property type="component" value="Unassembled WGS sequence"/>
</dbReference>
<dbReference type="STRING" id="946362.F2UGS6"/>
<dbReference type="PANTHER" id="PTHR44329">
    <property type="entry name" value="SERINE/THREONINE-PROTEIN KINASE TNNI3K-RELATED"/>
    <property type="match status" value="1"/>
</dbReference>
<dbReference type="InterPro" id="IPR008271">
    <property type="entry name" value="Ser/Thr_kinase_AS"/>
</dbReference>